<dbReference type="RefSeq" id="WP_184835482.1">
    <property type="nucleotide sequence ID" value="NZ_BAAAVN010000007.1"/>
</dbReference>
<evidence type="ECO:0000313" key="5">
    <source>
        <dbReference type="Proteomes" id="UP000558997"/>
    </source>
</evidence>
<dbReference type="EMBL" id="JACHNF010000001">
    <property type="protein sequence ID" value="MBB5980050.1"/>
    <property type="molecule type" value="Genomic_DNA"/>
</dbReference>
<evidence type="ECO:0000259" key="2">
    <source>
        <dbReference type="Pfam" id="PF13556"/>
    </source>
</evidence>
<feature type="domain" description="PucR C-terminal helix-turn-helix" evidence="2">
    <location>
        <begin position="440"/>
        <end position="497"/>
    </location>
</feature>
<dbReference type="Gene3D" id="1.10.10.2840">
    <property type="entry name" value="PucR C-terminal helix-turn-helix domain"/>
    <property type="match status" value="1"/>
</dbReference>
<dbReference type="Proteomes" id="UP000558997">
    <property type="component" value="Unassembled WGS sequence"/>
</dbReference>
<comment type="caution">
    <text evidence="4">The sequence shown here is derived from an EMBL/GenBank/DDBJ whole genome shotgun (WGS) entry which is preliminary data.</text>
</comment>
<dbReference type="PANTHER" id="PTHR33744:SF1">
    <property type="entry name" value="DNA-BINDING TRANSCRIPTIONAL ACTIVATOR ADER"/>
    <property type="match status" value="1"/>
</dbReference>
<dbReference type="AlphaFoldDB" id="A0A841DTJ9"/>
<dbReference type="Pfam" id="PF13556">
    <property type="entry name" value="HTH_30"/>
    <property type="match status" value="1"/>
</dbReference>
<sequence>MPQLLTHDVAGLLDRQSRLQLTLLAGPGQSRSIRRASGVRTLRDLDQARPGSIAVVLEPLGTDVGGYAMDVAIRQADQLGLAAIVLDSPYELSLTARHLAGRAKLPVIGSSATRAGAEILLRVDRFLRGGAAEVLARADAAIRAARDATASGTPDPIGAVLDAASASLGCRLNLIEHAPDDPLAPGAVVLGEQAVAEVTCAPRDEATEVVLPAVAALVSRMRQRELNQRFAPSMTRAELILRIVLSEHAQLPQLTDQAYRIGLQIQYTHVATWLRVDPVPNGSGEPAGPVERRRLLGDLELSVLQSLHAKPGTWHVLSLDGALLVLRSEPDPGAGFCRQVHAEMSGLVTGLADRDDVTVTAGLGTARPGADGIRQSTAEAQVTADGAAAAGRRGTVNDTDPSGLRRILTELYAAPLTRNLLAELLAPLDALGPERSRTAIHTLSAYFDAQGSPKQTARKLHLHPNAVSYRLRWIAEALGTDLGDADTRFALQLACRLRLLASTPDSLPGCHRR</sequence>
<keyword evidence="5" id="KW-1185">Reference proteome</keyword>
<dbReference type="InterPro" id="IPR041522">
    <property type="entry name" value="CdaR_GGDEF"/>
</dbReference>
<accession>A0A841DTJ9</accession>
<dbReference type="InterPro" id="IPR051448">
    <property type="entry name" value="CdaR-like_regulators"/>
</dbReference>
<dbReference type="InterPro" id="IPR025736">
    <property type="entry name" value="PucR_C-HTH_dom"/>
</dbReference>
<evidence type="ECO:0000313" key="4">
    <source>
        <dbReference type="EMBL" id="MBB5980050.1"/>
    </source>
</evidence>
<dbReference type="PANTHER" id="PTHR33744">
    <property type="entry name" value="CARBOHYDRATE DIACID REGULATOR"/>
    <property type="match status" value="1"/>
</dbReference>
<evidence type="ECO:0000256" key="1">
    <source>
        <dbReference type="ARBA" id="ARBA00006754"/>
    </source>
</evidence>
<organism evidence="4 5">
    <name type="scientific">Kribbella solani</name>
    <dbReference type="NCBI Taxonomy" id="236067"/>
    <lineage>
        <taxon>Bacteria</taxon>
        <taxon>Bacillati</taxon>
        <taxon>Actinomycetota</taxon>
        <taxon>Actinomycetes</taxon>
        <taxon>Propionibacteriales</taxon>
        <taxon>Kribbellaceae</taxon>
        <taxon>Kribbella</taxon>
    </lineage>
</organism>
<name>A0A841DTJ9_9ACTN</name>
<dbReference type="InterPro" id="IPR042070">
    <property type="entry name" value="PucR_C-HTH_sf"/>
</dbReference>
<reference evidence="4 5" key="1">
    <citation type="submission" date="2020-08" db="EMBL/GenBank/DDBJ databases">
        <title>Sequencing the genomes of 1000 actinobacteria strains.</title>
        <authorList>
            <person name="Klenk H.-P."/>
        </authorList>
    </citation>
    <scope>NUCLEOTIDE SEQUENCE [LARGE SCALE GENOMIC DNA]</scope>
    <source>
        <strain evidence="4 5">DSM 17294</strain>
    </source>
</reference>
<protein>
    <submittedName>
        <fullName evidence="4">Sugar diacid utilization regulator</fullName>
    </submittedName>
</protein>
<gene>
    <name evidence="4" type="ORF">HDA44_003391</name>
</gene>
<proteinExistence type="inferred from homology"/>
<dbReference type="Pfam" id="PF17853">
    <property type="entry name" value="GGDEF_2"/>
    <property type="match status" value="1"/>
</dbReference>
<comment type="similarity">
    <text evidence="1">Belongs to the CdaR family.</text>
</comment>
<feature type="domain" description="CdaR GGDEF-like" evidence="3">
    <location>
        <begin position="253"/>
        <end position="384"/>
    </location>
</feature>
<evidence type="ECO:0000259" key="3">
    <source>
        <dbReference type="Pfam" id="PF17853"/>
    </source>
</evidence>